<dbReference type="Proteomes" id="UP001458880">
    <property type="component" value="Unassembled WGS sequence"/>
</dbReference>
<sequence>MEIFRDIKEQCETQCRKGCVVREWLPYNCPKVLETPPQSPDLNVIEHLWQELKYRVKKRTISNKQQLNHAIEEEWSKISPELSKKLVLSMNNRIIAVKNSKGWSTKY</sequence>
<keyword evidence="2" id="KW-0540">Nuclease</keyword>
<dbReference type="EMBL" id="JASPKY010000229">
    <property type="protein sequence ID" value="KAK9718356.1"/>
    <property type="molecule type" value="Genomic_DNA"/>
</dbReference>
<dbReference type="InterPro" id="IPR038717">
    <property type="entry name" value="Tc1-like_DDE_dom"/>
</dbReference>
<accession>A0AAW1KJH6</accession>
<organism evidence="2 3">
    <name type="scientific">Popillia japonica</name>
    <name type="common">Japanese beetle</name>
    <dbReference type="NCBI Taxonomy" id="7064"/>
    <lineage>
        <taxon>Eukaryota</taxon>
        <taxon>Metazoa</taxon>
        <taxon>Ecdysozoa</taxon>
        <taxon>Arthropoda</taxon>
        <taxon>Hexapoda</taxon>
        <taxon>Insecta</taxon>
        <taxon>Pterygota</taxon>
        <taxon>Neoptera</taxon>
        <taxon>Endopterygota</taxon>
        <taxon>Coleoptera</taxon>
        <taxon>Polyphaga</taxon>
        <taxon>Scarabaeiformia</taxon>
        <taxon>Scarabaeidae</taxon>
        <taxon>Rutelinae</taxon>
        <taxon>Popillia</taxon>
    </lineage>
</organism>
<dbReference type="GO" id="GO:0003676">
    <property type="term" value="F:nucleic acid binding"/>
    <property type="evidence" value="ECO:0007669"/>
    <property type="project" value="InterPro"/>
</dbReference>
<evidence type="ECO:0000259" key="1">
    <source>
        <dbReference type="Pfam" id="PF13358"/>
    </source>
</evidence>
<proteinExistence type="predicted"/>
<comment type="caution">
    <text evidence="2">The sequence shown here is derived from an EMBL/GenBank/DDBJ whole genome shotgun (WGS) entry which is preliminary data.</text>
</comment>
<protein>
    <submittedName>
        <fullName evidence="2">DDE superfamily endonuclease</fullName>
    </submittedName>
</protein>
<name>A0AAW1KJH6_POPJA</name>
<dbReference type="Pfam" id="PF13358">
    <property type="entry name" value="DDE_3"/>
    <property type="match status" value="1"/>
</dbReference>
<reference evidence="2 3" key="1">
    <citation type="journal article" date="2024" name="BMC Genomics">
        <title>De novo assembly and annotation of Popillia japonica's genome with initial clues to its potential as an invasive pest.</title>
        <authorList>
            <person name="Cucini C."/>
            <person name="Boschi S."/>
            <person name="Funari R."/>
            <person name="Cardaioli E."/>
            <person name="Iannotti N."/>
            <person name="Marturano G."/>
            <person name="Paoli F."/>
            <person name="Bruttini M."/>
            <person name="Carapelli A."/>
            <person name="Frati F."/>
            <person name="Nardi F."/>
        </authorList>
    </citation>
    <scope>NUCLEOTIDE SEQUENCE [LARGE SCALE GENOMIC DNA]</scope>
    <source>
        <strain evidence="2">DMR45628</strain>
    </source>
</reference>
<evidence type="ECO:0000313" key="2">
    <source>
        <dbReference type="EMBL" id="KAK9718356.1"/>
    </source>
</evidence>
<gene>
    <name evidence="2" type="ORF">QE152_g23249</name>
</gene>
<keyword evidence="2" id="KW-0255">Endonuclease</keyword>
<dbReference type="InterPro" id="IPR036397">
    <property type="entry name" value="RNaseH_sf"/>
</dbReference>
<dbReference type="AlphaFoldDB" id="A0AAW1KJH6"/>
<dbReference type="Gene3D" id="3.30.420.10">
    <property type="entry name" value="Ribonuclease H-like superfamily/Ribonuclease H"/>
    <property type="match status" value="1"/>
</dbReference>
<keyword evidence="2" id="KW-0378">Hydrolase</keyword>
<dbReference type="GO" id="GO:0004519">
    <property type="term" value="F:endonuclease activity"/>
    <property type="evidence" value="ECO:0007669"/>
    <property type="project" value="UniProtKB-KW"/>
</dbReference>
<keyword evidence="3" id="KW-1185">Reference proteome</keyword>
<evidence type="ECO:0000313" key="3">
    <source>
        <dbReference type="Proteomes" id="UP001458880"/>
    </source>
</evidence>
<feature type="domain" description="Tc1-like transposase DDE" evidence="1">
    <location>
        <begin position="32"/>
        <end position="67"/>
    </location>
</feature>